<dbReference type="PANTHER" id="PTHR42879">
    <property type="entry name" value="3-OXOACYL-(ACYL-CARRIER-PROTEIN) REDUCTASE"/>
    <property type="match status" value="1"/>
</dbReference>
<comment type="subcellular location">
    <subcellularLocation>
        <location evidence="1">Secreted</location>
        <location evidence="1">Cell wall</location>
    </subcellularLocation>
</comment>
<organism evidence="9 11">
    <name type="scientific">Rhodococcus opacus</name>
    <name type="common">Nocardia opaca</name>
    <dbReference type="NCBI Taxonomy" id="37919"/>
    <lineage>
        <taxon>Bacteria</taxon>
        <taxon>Bacillati</taxon>
        <taxon>Actinomycetota</taxon>
        <taxon>Actinomycetes</taxon>
        <taxon>Mycobacteriales</taxon>
        <taxon>Nocardiaceae</taxon>
        <taxon>Rhodococcus</taxon>
    </lineage>
</organism>
<keyword evidence="9" id="KW-0614">Plasmid</keyword>
<gene>
    <name evidence="8" type="ORF">O4328_21130</name>
    <name evidence="9" type="ORF">Q5707_41290</name>
</gene>
<dbReference type="EMBL" id="JAPWIS010000010">
    <property type="protein sequence ID" value="MCZ4586160.1"/>
    <property type="molecule type" value="Genomic_DNA"/>
</dbReference>
<evidence type="ECO:0000313" key="9">
    <source>
        <dbReference type="EMBL" id="WLF51905.1"/>
    </source>
</evidence>
<dbReference type="Gene3D" id="3.40.50.720">
    <property type="entry name" value="NAD(P)-binding Rossmann-like Domain"/>
    <property type="match status" value="1"/>
</dbReference>
<keyword evidence="3" id="KW-0134">Cell wall</keyword>
<evidence type="ECO:0000256" key="2">
    <source>
        <dbReference type="ARBA" id="ARBA00006484"/>
    </source>
</evidence>
<dbReference type="AlphaFoldDB" id="A0AAX3YS53"/>
<keyword evidence="4" id="KW-0560">Oxidoreductase</keyword>
<dbReference type="PANTHER" id="PTHR42879:SF2">
    <property type="entry name" value="3-OXOACYL-[ACYL-CARRIER-PROTEIN] REDUCTASE FABG"/>
    <property type="match status" value="1"/>
</dbReference>
<comment type="catalytic activity">
    <reaction evidence="6">
        <text>a (3R)-hydroxyacyl-[ACP] + NADP(+) = a 3-oxoacyl-[ACP] + NADPH + H(+)</text>
        <dbReference type="Rhea" id="RHEA:17397"/>
        <dbReference type="Rhea" id="RHEA-COMP:9916"/>
        <dbReference type="Rhea" id="RHEA-COMP:9945"/>
        <dbReference type="ChEBI" id="CHEBI:15378"/>
        <dbReference type="ChEBI" id="CHEBI:57783"/>
        <dbReference type="ChEBI" id="CHEBI:58349"/>
        <dbReference type="ChEBI" id="CHEBI:78776"/>
        <dbReference type="ChEBI" id="CHEBI:78827"/>
        <dbReference type="EC" id="1.1.1.100"/>
    </reaction>
    <physiologicalReaction direction="right-to-left" evidence="6">
        <dbReference type="Rhea" id="RHEA:17399"/>
    </physiologicalReaction>
</comment>
<name>A0AAX3YS53_RHOOP</name>
<evidence type="ECO:0000256" key="4">
    <source>
        <dbReference type="ARBA" id="ARBA00023002"/>
    </source>
</evidence>
<evidence type="ECO:0000256" key="5">
    <source>
        <dbReference type="ARBA" id="ARBA00040781"/>
    </source>
</evidence>
<reference evidence="9" key="2">
    <citation type="submission" date="2023-07" db="EMBL/GenBank/DDBJ databases">
        <title>Genomic analysis of Rhodococcus opacus VOC-14 with glycol ethers degradation activity.</title>
        <authorList>
            <person name="Narkevich D.A."/>
            <person name="Hlushen A.M."/>
            <person name="Akhremchuk A.E."/>
            <person name="Sikolenko M.A."/>
            <person name="Valentovich L.N."/>
        </authorList>
    </citation>
    <scope>NUCLEOTIDE SEQUENCE</scope>
    <source>
        <strain evidence="9">VOC-14</strain>
        <plasmid evidence="9">pRho-VOC14-L</plasmid>
    </source>
</reference>
<evidence type="ECO:0000256" key="3">
    <source>
        <dbReference type="ARBA" id="ARBA00022512"/>
    </source>
</evidence>
<dbReference type="SUPFAM" id="SSF51735">
    <property type="entry name" value="NAD(P)-binding Rossmann-fold domains"/>
    <property type="match status" value="1"/>
</dbReference>
<dbReference type="PROSITE" id="PS00061">
    <property type="entry name" value="ADH_SHORT"/>
    <property type="match status" value="1"/>
</dbReference>
<dbReference type="GO" id="GO:0032787">
    <property type="term" value="P:monocarboxylic acid metabolic process"/>
    <property type="evidence" value="ECO:0007669"/>
    <property type="project" value="UniProtKB-ARBA"/>
</dbReference>
<dbReference type="InterPro" id="IPR002347">
    <property type="entry name" value="SDR_fam"/>
</dbReference>
<dbReference type="RefSeq" id="WP_206016606.1">
    <property type="nucleotide sequence ID" value="NZ_CP130956.1"/>
</dbReference>
<evidence type="ECO:0000259" key="7">
    <source>
        <dbReference type="SMART" id="SM00822"/>
    </source>
</evidence>
<evidence type="ECO:0000256" key="1">
    <source>
        <dbReference type="ARBA" id="ARBA00004191"/>
    </source>
</evidence>
<proteinExistence type="inferred from homology"/>
<keyword evidence="10" id="KW-1185">Reference proteome</keyword>
<dbReference type="Proteomes" id="UP001231166">
    <property type="component" value="Plasmid pRho-VOC14-L"/>
</dbReference>
<dbReference type="GO" id="GO:0004316">
    <property type="term" value="F:3-oxoacyl-[acyl-carrier-protein] reductase (NADPH) activity"/>
    <property type="evidence" value="ECO:0007669"/>
    <property type="project" value="UniProtKB-EC"/>
</dbReference>
<evidence type="ECO:0000313" key="10">
    <source>
        <dbReference type="Proteomes" id="UP001066327"/>
    </source>
</evidence>
<feature type="domain" description="Ketoreductase" evidence="7">
    <location>
        <begin position="10"/>
        <end position="198"/>
    </location>
</feature>
<evidence type="ECO:0000313" key="11">
    <source>
        <dbReference type="Proteomes" id="UP001231166"/>
    </source>
</evidence>
<dbReference type="SMART" id="SM00822">
    <property type="entry name" value="PKS_KR"/>
    <property type="match status" value="1"/>
</dbReference>
<protein>
    <recommendedName>
        <fullName evidence="5">3-oxoacyl-[acyl-carrier-protein] reductase MabA</fullName>
    </recommendedName>
</protein>
<dbReference type="FunFam" id="3.40.50.720:FF:000173">
    <property type="entry name" value="3-oxoacyl-[acyl-carrier protein] reductase"/>
    <property type="match status" value="1"/>
</dbReference>
<dbReference type="NCBIfam" id="NF009466">
    <property type="entry name" value="PRK12826.1-2"/>
    <property type="match status" value="1"/>
</dbReference>
<evidence type="ECO:0000256" key="6">
    <source>
        <dbReference type="ARBA" id="ARBA00047400"/>
    </source>
</evidence>
<dbReference type="PRINTS" id="PR00081">
    <property type="entry name" value="GDHRDH"/>
</dbReference>
<dbReference type="Proteomes" id="UP001066327">
    <property type="component" value="Unassembled WGS sequence"/>
</dbReference>
<geneLocation type="plasmid" evidence="9 11">
    <name>pRho-VOC14-L</name>
</geneLocation>
<dbReference type="InterPro" id="IPR036291">
    <property type="entry name" value="NAD(P)-bd_dom_sf"/>
</dbReference>
<sequence>MSDSFTLAGRSALVTGAGGGIGAAVATAYAAAGAVVLVTDRDKDAAAAVADRIVAAGGRAQAAALDVTNADQATTAVEQAADLGGGTLNIVVNNAGVIAPAMFPKMTPEKFRFVLDVHVGGTFTVTQAALPHLPDDGTGRVINVTSAAGLVGTIGQVNYGAAKAGIIGLTKSFAKELARRKITANAVAPLAATNMTSTLRTDEKLSETTLARIPLGRWASPDEIAGTFVFFASDAAAYITGQVLPVDGGMVI</sequence>
<reference evidence="8" key="1">
    <citation type="submission" date="2022-12" db="EMBL/GenBank/DDBJ databases">
        <authorList>
            <person name="Krivoruchko A.V."/>
            <person name="Elkin A."/>
        </authorList>
    </citation>
    <scope>NUCLEOTIDE SEQUENCE</scope>
    <source>
        <strain evidence="8">IEGM 249</strain>
    </source>
</reference>
<dbReference type="InterPro" id="IPR020904">
    <property type="entry name" value="Sc_DH/Rdtase_CS"/>
</dbReference>
<evidence type="ECO:0000313" key="8">
    <source>
        <dbReference type="EMBL" id="MCZ4586160.1"/>
    </source>
</evidence>
<dbReference type="InterPro" id="IPR057326">
    <property type="entry name" value="KR_dom"/>
</dbReference>
<dbReference type="Pfam" id="PF13561">
    <property type="entry name" value="adh_short_C2"/>
    <property type="match status" value="1"/>
</dbReference>
<dbReference type="InterPro" id="IPR050259">
    <property type="entry name" value="SDR"/>
</dbReference>
<accession>A0AAX3YS53</accession>
<comment type="similarity">
    <text evidence="2">Belongs to the short-chain dehydrogenases/reductases (SDR) family.</text>
</comment>
<dbReference type="EMBL" id="CP130956">
    <property type="protein sequence ID" value="WLF51905.1"/>
    <property type="molecule type" value="Genomic_DNA"/>
</dbReference>
<keyword evidence="3" id="KW-0964">Secreted</keyword>
<dbReference type="PRINTS" id="PR00080">
    <property type="entry name" value="SDRFAMILY"/>
</dbReference>